<accession>A0A0X3BKT9</accession>
<evidence type="ECO:0000313" key="3">
    <source>
        <dbReference type="Proteomes" id="UP000069850"/>
    </source>
</evidence>
<protein>
    <submittedName>
        <fullName evidence="2">Uncharacterized protein</fullName>
    </submittedName>
</protein>
<name>A0A0X3BKT9_9EURY</name>
<feature type="region of interest" description="Disordered" evidence="1">
    <location>
        <begin position="1"/>
        <end position="26"/>
    </location>
</feature>
<dbReference type="KEGG" id="mema:MMAB1_0940"/>
<dbReference type="Proteomes" id="UP000069850">
    <property type="component" value="Chromosome 1"/>
</dbReference>
<reference evidence="2 3" key="1">
    <citation type="submission" date="2016-01" db="EMBL/GenBank/DDBJ databases">
        <authorList>
            <person name="Manzoor S."/>
        </authorList>
    </citation>
    <scope>NUCLEOTIDE SEQUENCE [LARGE SCALE GENOMIC DNA]</scope>
    <source>
        <strain evidence="2">Methanoculleus sp MAB1</strain>
    </source>
</reference>
<evidence type="ECO:0000313" key="2">
    <source>
        <dbReference type="EMBL" id="CVK32154.1"/>
    </source>
</evidence>
<organism evidence="2 3">
    <name type="scientific">Methanoculleus bourgensis</name>
    <dbReference type="NCBI Taxonomy" id="83986"/>
    <lineage>
        <taxon>Archaea</taxon>
        <taxon>Methanobacteriati</taxon>
        <taxon>Methanobacteriota</taxon>
        <taxon>Stenosarchaea group</taxon>
        <taxon>Methanomicrobia</taxon>
        <taxon>Methanomicrobiales</taxon>
        <taxon>Methanomicrobiaceae</taxon>
        <taxon>Methanoculleus</taxon>
    </lineage>
</organism>
<sequence length="81" mass="9293">MSRRRRRHDGGWRSASSGCGGRGGSSGSFHVIFWVLVRGSDRHLSRSREEREGGRDAVFANFRVRQQVWVEYWIQNSSVSP</sequence>
<dbReference type="EMBL" id="LT158599">
    <property type="protein sequence ID" value="CVK32154.1"/>
    <property type="molecule type" value="Genomic_DNA"/>
</dbReference>
<gene>
    <name evidence="2" type="ORF">MMAB1_0940</name>
</gene>
<evidence type="ECO:0000256" key="1">
    <source>
        <dbReference type="SAM" id="MobiDB-lite"/>
    </source>
</evidence>
<proteinExistence type="predicted"/>
<dbReference type="AlphaFoldDB" id="A0A0X3BKT9"/>